<name>D1PFR4_9BACT</name>
<protein>
    <submittedName>
        <fullName evidence="1">Uncharacterized protein</fullName>
    </submittedName>
</protein>
<proteinExistence type="predicted"/>
<sequence length="78" mass="9133">MVKQISLHAAGNAERGAYGSKYGDNYLQDSFPNFLFHFLFSFLFLMVQHLERDWAGVHPCRFPLRFLVVNFPFAVLYE</sequence>
<gene>
    <name evidence="1" type="ORF">PREVCOP_06072</name>
</gene>
<evidence type="ECO:0000313" key="1">
    <source>
        <dbReference type="EMBL" id="EFB34353.1"/>
    </source>
</evidence>
<dbReference type="PaxDb" id="537011-PREVCOP_06072"/>
<evidence type="ECO:0000313" key="2">
    <source>
        <dbReference type="Proteomes" id="UP000004477"/>
    </source>
</evidence>
<organism evidence="1 2">
    <name type="scientific">Segatella copri DSM 18205</name>
    <dbReference type="NCBI Taxonomy" id="537011"/>
    <lineage>
        <taxon>Bacteria</taxon>
        <taxon>Pseudomonadati</taxon>
        <taxon>Bacteroidota</taxon>
        <taxon>Bacteroidia</taxon>
        <taxon>Bacteroidales</taxon>
        <taxon>Prevotellaceae</taxon>
        <taxon>Segatella</taxon>
    </lineage>
</organism>
<dbReference type="AlphaFoldDB" id="D1PFR4"/>
<comment type="caution">
    <text evidence="1">The sequence shown here is derived from an EMBL/GenBank/DDBJ whole genome shotgun (WGS) entry which is preliminary data.</text>
</comment>
<keyword evidence="2" id="KW-1185">Reference proteome</keyword>
<dbReference type="Proteomes" id="UP000004477">
    <property type="component" value="Unassembled WGS sequence"/>
</dbReference>
<dbReference type="HOGENOM" id="CLU_2619063_0_0_10"/>
<accession>D1PFR4</accession>
<dbReference type="EMBL" id="ACBX02000037">
    <property type="protein sequence ID" value="EFB34353.1"/>
    <property type="molecule type" value="Genomic_DNA"/>
</dbReference>
<reference evidence="1" key="1">
    <citation type="submission" date="2009-11" db="EMBL/GenBank/DDBJ databases">
        <authorList>
            <person name="Weinstock G."/>
            <person name="Sodergren E."/>
            <person name="Clifton S."/>
            <person name="Fulton L."/>
            <person name="Fulton B."/>
            <person name="Courtney L."/>
            <person name="Fronick C."/>
            <person name="Harrison M."/>
            <person name="Strong C."/>
            <person name="Farmer C."/>
            <person name="Delahaunty K."/>
            <person name="Markovic C."/>
            <person name="Hall O."/>
            <person name="Minx P."/>
            <person name="Tomlinson C."/>
            <person name="Mitreva M."/>
            <person name="Nelson J."/>
            <person name="Hou S."/>
            <person name="Wollam A."/>
            <person name="Pepin K.H."/>
            <person name="Johnson M."/>
            <person name="Bhonagiri V."/>
            <person name="Nash W.E."/>
            <person name="Warren W."/>
            <person name="Chinwalla A."/>
            <person name="Mardis E.R."/>
            <person name="Wilson R.K."/>
        </authorList>
    </citation>
    <scope>NUCLEOTIDE SEQUENCE [LARGE SCALE GENOMIC DNA]</scope>
    <source>
        <strain evidence="1">DSM 18205</strain>
    </source>
</reference>
<dbReference type="STRING" id="537011.PREVCOP_06072"/>